<dbReference type="HAMAP" id="MF_01381">
    <property type="entry name" value="EmtA"/>
    <property type="match status" value="1"/>
</dbReference>
<gene>
    <name evidence="5" type="primary">emtA</name>
    <name evidence="7" type="ORF">WRSd3_00588</name>
</gene>
<dbReference type="GO" id="GO:0071555">
    <property type="term" value="P:cell wall organization"/>
    <property type="evidence" value="ECO:0007669"/>
    <property type="project" value="UniProtKB-KW"/>
</dbReference>
<evidence type="ECO:0000313" key="7">
    <source>
        <dbReference type="EMBL" id="ESU81694.1"/>
    </source>
</evidence>
<accession>A0A090NMP6</accession>
<keyword evidence="5" id="KW-0472">Membrane</keyword>
<comment type="catalytic activity">
    <reaction evidence="5">
        <text>Endolytic cleavage of the (1-&gt;4)-beta-glycosidic linkage between N-acetylmuramic acid (MurNAc) and N-acetylglucosamine (GlcNAc) residues in peptidoglycan with concomitant formation of a 1,6-anhydrobond in the MurNAc residue.</text>
        <dbReference type="EC" id="4.2.2.n2"/>
    </reaction>
</comment>
<dbReference type="NCBIfam" id="NF012014">
    <property type="entry name" value="PRK15470.1"/>
    <property type="match status" value="1"/>
</dbReference>
<keyword evidence="3 5" id="KW-0456">Lyase</keyword>
<name>A0A090NMP6_SHIDY</name>
<dbReference type="FunFam" id="1.10.530.10:FF:000007">
    <property type="entry name" value="Endo-type membrane-bound lytic murein transglycosylase A"/>
    <property type="match status" value="1"/>
</dbReference>
<dbReference type="InterPro" id="IPR023946">
    <property type="entry name" value="EmtA"/>
</dbReference>
<comment type="catalytic activity">
    <reaction evidence="1">
        <text>Exolytic cleavage of the (1-&gt;4)-beta-glycosidic linkage between N-acetylmuramic acid (MurNAc) and N-acetylglucosamine (GlcNAc) residues in peptidoglycan, from either the reducing or the non-reducing ends of the peptidoglycan chains, with concomitant formation of a 1,6-anhydrobond in the MurNAc residue.</text>
        <dbReference type="EC" id="4.2.2.n1"/>
    </reaction>
</comment>
<sequence>MKQRHGNSLLTTETKCISCRLGVPLSPQRRFQAIRIEEVKLRWFAFLIVLLAGCSSKHDYTNPPWNAKVPVQRAMQWMPISQKAGAAWGVDPQLITAIIAIESGGNPNAVSKSNAIGLMQLKASTSGRDVYRRMGWSGEPTTSELKNPERNISMGAAYLNILETGPLAGIEDPKVLQYALVVSYANGAGVLLRTFSSDRKKAISKINDLDADEFLDHVARNHPAPQAPRYIYKLEQALDAM</sequence>
<dbReference type="GO" id="GO:0016798">
    <property type="term" value="F:hydrolase activity, acting on glycosyl bonds"/>
    <property type="evidence" value="ECO:0007669"/>
    <property type="project" value="UniProtKB-KW"/>
</dbReference>
<dbReference type="PANTHER" id="PTHR37423:SF4">
    <property type="entry name" value="ENDO-TYPE MEMBRANE-BOUND LYTIC MUREIN TRANSGLYCOSYLASE A"/>
    <property type="match status" value="1"/>
</dbReference>
<reference evidence="7 8" key="1">
    <citation type="submission" date="2013-10" db="EMBL/GenBank/DDBJ databases">
        <title>Draft genomes and the virulence plasmids of Sd1617 vaccine constructs: WRSd3 and WRSd5.</title>
        <authorList>
            <person name="Aksomboon Vongsawan A."/>
            <person name="Venkatesan M.M."/>
            <person name="Vaisvil B."/>
            <person name="Emel G."/>
            <person name="Kepatral V."/>
            <person name="Sethabutr O."/>
            <person name="Serichantalergs O."/>
            <person name="Mason C."/>
        </authorList>
    </citation>
    <scope>NUCLEOTIDE SEQUENCE [LARGE SCALE GENOMIC DNA]</scope>
    <source>
        <strain evidence="7 8">WRSd3</strain>
    </source>
</reference>
<comment type="caution">
    <text evidence="7">The sequence shown here is derived from an EMBL/GenBank/DDBJ whole genome shotgun (WGS) entry which is preliminary data.</text>
</comment>
<comment type="subcellular location">
    <subcellularLocation>
        <location evidence="5">Cell outer membrane</location>
        <topology evidence="5">Lipid-anchor</topology>
    </subcellularLocation>
</comment>
<keyword evidence="5" id="KW-0998">Cell outer membrane</keyword>
<comment type="similarity">
    <text evidence="2 5">Belongs to the transglycosylase Slt family.</text>
</comment>
<dbReference type="GO" id="GO:0009279">
    <property type="term" value="C:cell outer membrane"/>
    <property type="evidence" value="ECO:0007669"/>
    <property type="project" value="UniProtKB-SubCell"/>
</dbReference>
<feature type="domain" description="Transglycosylase SLT" evidence="6">
    <location>
        <begin position="81"/>
        <end position="206"/>
    </location>
</feature>
<dbReference type="EMBL" id="AXUT01000042">
    <property type="protein sequence ID" value="ESU81694.1"/>
    <property type="molecule type" value="Genomic_DNA"/>
</dbReference>
<dbReference type="PROSITE" id="PS00922">
    <property type="entry name" value="TRANSGLYCOSYLASE"/>
    <property type="match status" value="1"/>
</dbReference>
<dbReference type="GO" id="GO:0000270">
    <property type="term" value="P:peptidoglycan metabolic process"/>
    <property type="evidence" value="ECO:0007669"/>
    <property type="project" value="InterPro"/>
</dbReference>
<dbReference type="PATRIC" id="fig|1401327.3.peg.536"/>
<dbReference type="EC" id="4.2.2.n2" evidence="5"/>
<dbReference type="Pfam" id="PF01464">
    <property type="entry name" value="SLT"/>
    <property type="match status" value="1"/>
</dbReference>
<dbReference type="InterPro" id="IPR023346">
    <property type="entry name" value="Lysozyme-like_dom_sf"/>
</dbReference>
<keyword evidence="7" id="KW-0378">Hydrolase</keyword>
<dbReference type="InterPro" id="IPR000189">
    <property type="entry name" value="Transglyc_AS"/>
</dbReference>
<protein>
    <recommendedName>
        <fullName evidence="5">Endo-type membrane-bound lytic murein transglycosylase A</fullName>
        <ecNumber evidence="5">4.2.2.n2</ecNumber>
    </recommendedName>
    <alternativeName>
        <fullName evidence="5">Peptidoglycan lytic endotransglycosylase</fullName>
    </alternativeName>
</protein>
<organism evidence="7 8">
    <name type="scientific">Shigella dysenteriae WRSd3</name>
    <dbReference type="NCBI Taxonomy" id="1401327"/>
    <lineage>
        <taxon>Bacteria</taxon>
        <taxon>Pseudomonadati</taxon>
        <taxon>Pseudomonadota</taxon>
        <taxon>Gammaproteobacteria</taxon>
        <taxon>Enterobacterales</taxon>
        <taxon>Enterobacteriaceae</taxon>
        <taxon>Shigella</taxon>
    </lineage>
</organism>
<dbReference type="AlphaFoldDB" id="A0A090NMP6"/>
<dbReference type="CDD" id="cd16893">
    <property type="entry name" value="LT_MltC_MltE"/>
    <property type="match status" value="1"/>
</dbReference>
<dbReference type="PANTHER" id="PTHR37423">
    <property type="entry name" value="SOLUBLE LYTIC MUREIN TRANSGLYCOSYLASE-RELATED"/>
    <property type="match status" value="1"/>
</dbReference>
<evidence type="ECO:0000313" key="8">
    <source>
        <dbReference type="Proteomes" id="UP000017944"/>
    </source>
</evidence>
<keyword evidence="4 5" id="KW-0961">Cell wall biogenesis/degradation</keyword>
<dbReference type="GO" id="GO:0008932">
    <property type="term" value="F:lytic endotransglycosylase activity"/>
    <property type="evidence" value="ECO:0007669"/>
    <property type="project" value="InterPro"/>
</dbReference>
<evidence type="ECO:0000256" key="3">
    <source>
        <dbReference type="ARBA" id="ARBA00023239"/>
    </source>
</evidence>
<evidence type="ECO:0000256" key="5">
    <source>
        <dbReference type="HAMAP-Rule" id="MF_01381"/>
    </source>
</evidence>
<evidence type="ECO:0000256" key="2">
    <source>
        <dbReference type="ARBA" id="ARBA00007734"/>
    </source>
</evidence>
<keyword evidence="5" id="KW-0732">Signal</keyword>
<dbReference type="Proteomes" id="UP000017944">
    <property type="component" value="Unassembled WGS sequence"/>
</dbReference>
<comment type="function">
    <text evidence="5">Murein-degrading enzyme. May play a role in recycling of muropeptides during cell elongation and/or cell division. Preferentially cleaves at a distance of more than two disaccharide units from the ends of the glycan chain.</text>
</comment>
<evidence type="ECO:0000259" key="6">
    <source>
        <dbReference type="Pfam" id="PF01464"/>
    </source>
</evidence>
<evidence type="ECO:0000256" key="4">
    <source>
        <dbReference type="ARBA" id="ARBA00023316"/>
    </source>
</evidence>
<evidence type="ECO:0000256" key="1">
    <source>
        <dbReference type="ARBA" id="ARBA00001420"/>
    </source>
</evidence>
<dbReference type="GO" id="GO:0016998">
    <property type="term" value="P:cell wall macromolecule catabolic process"/>
    <property type="evidence" value="ECO:0007669"/>
    <property type="project" value="UniProtKB-UniRule"/>
</dbReference>
<dbReference type="Gene3D" id="1.10.530.10">
    <property type="match status" value="1"/>
</dbReference>
<proteinExistence type="inferred from homology"/>
<dbReference type="SUPFAM" id="SSF53955">
    <property type="entry name" value="Lysozyme-like"/>
    <property type="match status" value="1"/>
</dbReference>
<dbReference type="InterPro" id="IPR008258">
    <property type="entry name" value="Transglycosylase_SLT_dom_1"/>
</dbReference>
<keyword evidence="7" id="KW-0326">Glycosidase</keyword>